<dbReference type="Proteomes" id="UP000580250">
    <property type="component" value="Unassembled WGS sequence"/>
</dbReference>
<sequence length="145" mass="17033">MAIIKRKKKIFTNLFPVKNGSAKPGDWNIENGILTNEERIKENVAKHKEANKKLIEDFGKGDGFYQNKPSTLEDLYKNINFHFINQHPKGKFEHFPHFDNVMYIGGIIVEEQGILIQNKIEIDDVIFYIIYMILLPYNVTFLKRF</sequence>
<name>A0A6V7XBA8_MELEN</name>
<gene>
    <name evidence="2" type="ORF">MENT_LOCUS49798</name>
</gene>
<reference evidence="2 3" key="1">
    <citation type="submission" date="2020-08" db="EMBL/GenBank/DDBJ databases">
        <authorList>
            <person name="Koutsovoulos G."/>
            <person name="Danchin GJ E."/>
        </authorList>
    </citation>
    <scope>NUCLEOTIDE SEQUENCE [LARGE SCALE GENOMIC DNA]</scope>
</reference>
<protein>
    <submittedName>
        <fullName evidence="2">Uncharacterized protein</fullName>
    </submittedName>
</protein>
<keyword evidence="1" id="KW-1133">Transmembrane helix</keyword>
<proteinExistence type="predicted"/>
<evidence type="ECO:0000313" key="3">
    <source>
        <dbReference type="Proteomes" id="UP000580250"/>
    </source>
</evidence>
<accession>A0A6V7XBA8</accession>
<organism evidence="2 3">
    <name type="scientific">Meloidogyne enterolobii</name>
    <name type="common">Root-knot nematode worm</name>
    <name type="synonym">Meloidogyne mayaguensis</name>
    <dbReference type="NCBI Taxonomy" id="390850"/>
    <lineage>
        <taxon>Eukaryota</taxon>
        <taxon>Metazoa</taxon>
        <taxon>Ecdysozoa</taxon>
        <taxon>Nematoda</taxon>
        <taxon>Chromadorea</taxon>
        <taxon>Rhabditida</taxon>
        <taxon>Tylenchina</taxon>
        <taxon>Tylenchomorpha</taxon>
        <taxon>Tylenchoidea</taxon>
        <taxon>Meloidogynidae</taxon>
        <taxon>Meloidogyninae</taxon>
        <taxon>Meloidogyne</taxon>
    </lineage>
</organism>
<keyword evidence="1" id="KW-0812">Transmembrane</keyword>
<dbReference type="AlphaFoldDB" id="A0A6V7XBA8"/>
<evidence type="ECO:0000256" key="1">
    <source>
        <dbReference type="SAM" id="Phobius"/>
    </source>
</evidence>
<keyword evidence="1" id="KW-0472">Membrane</keyword>
<comment type="caution">
    <text evidence="2">The sequence shown here is derived from an EMBL/GenBank/DDBJ whole genome shotgun (WGS) entry which is preliminary data.</text>
</comment>
<dbReference type="OrthoDB" id="5835829at2759"/>
<evidence type="ECO:0000313" key="2">
    <source>
        <dbReference type="EMBL" id="CAD2196619.1"/>
    </source>
</evidence>
<feature type="transmembrane region" description="Helical" evidence="1">
    <location>
        <begin position="125"/>
        <end position="142"/>
    </location>
</feature>
<dbReference type="EMBL" id="CAJEWN010001338">
    <property type="protein sequence ID" value="CAD2196619.1"/>
    <property type="molecule type" value="Genomic_DNA"/>
</dbReference>